<dbReference type="CDD" id="cd00464">
    <property type="entry name" value="SK"/>
    <property type="match status" value="1"/>
</dbReference>
<evidence type="ECO:0000256" key="11">
    <source>
        <dbReference type="HAMAP-Rule" id="MF_00109"/>
    </source>
</evidence>
<evidence type="ECO:0000313" key="13">
    <source>
        <dbReference type="Proteomes" id="UP001168167"/>
    </source>
</evidence>
<keyword evidence="11" id="KW-0479">Metal-binding</keyword>
<dbReference type="Proteomes" id="UP001168167">
    <property type="component" value="Unassembled WGS sequence"/>
</dbReference>
<dbReference type="PANTHER" id="PTHR21087">
    <property type="entry name" value="SHIKIMATE KINASE"/>
    <property type="match status" value="1"/>
</dbReference>
<comment type="subunit">
    <text evidence="11">Monomer.</text>
</comment>
<feature type="binding site" evidence="11">
    <location>
        <position position="120"/>
    </location>
    <ligand>
        <name>ATP</name>
        <dbReference type="ChEBI" id="CHEBI:30616"/>
    </ligand>
</feature>
<comment type="subcellular location">
    <subcellularLocation>
        <location evidence="11">Cytoplasm</location>
    </subcellularLocation>
</comment>
<dbReference type="InterPro" id="IPR023000">
    <property type="entry name" value="Shikimate_kinase_CS"/>
</dbReference>
<evidence type="ECO:0000256" key="6">
    <source>
        <dbReference type="ARBA" id="ARBA00022741"/>
    </source>
</evidence>
<sequence length="176" mass="19501">MNGHIILIGMTGSGKTTVGKALALLLQRKFMDIDADIERREQLSISDIFSQQGETAFRAIETATLKETLTIKDWRVIATGGGTVLSDTNGSQMRKVGWVVYLQTPLPLLEARLTADKGKRPLLDSEDLSATLANMLQRREIFYQRLAHLAVAQAADDTPQQIAEKIHVGLRYVTHD</sequence>
<keyword evidence="8 11" id="KW-0067">ATP-binding</keyword>
<evidence type="ECO:0000256" key="2">
    <source>
        <dbReference type="ARBA" id="ARBA00006997"/>
    </source>
</evidence>
<dbReference type="EC" id="2.7.1.71" evidence="3 11"/>
<evidence type="ECO:0000256" key="10">
    <source>
        <dbReference type="ARBA" id="ARBA00048567"/>
    </source>
</evidence>
<evidence type="ECO:0000256" key="3">
    <source>
        <dbReference type="ARBA" id="ARBA00012154"/>
    </source>
</evidence>
<feature type="binding site" evidence="11">
    <location>
        <position position="34"/>
    </location>
    <ligand>
        <name>substrate</name>
    </ligand>
</feature>
<keyword evidence="9 11" id="KW-0057">Aromatic amino acid biosynthesis</keyword>
<reference evidence="12" key="2">
    <citation type="journal article" date="2023" name="Microbiome">
        <title>Synthase-selected sorting approach identifies a beta-lactone synthase in a nudibranch symbiotic bacterium.</title>
        <authorList>
            <person name="Dzunkova M."/>
            <person name="La Clair J.J."/>
            <person name="Tyml T."/>
            <person name="Doud D."/>
            <person name="Schulz F."/>
            <person name="Piquer-Esteban S."/>
            <person name="Porcel Sanchis D."/>
            <person name="Osborn A."/>
            <person name="Robinson D."/>
            <person name="Louie K.B."/>
            <person name="Bowen B.P."/>
            <person name="Bowers R.M."/>
            <person name="Lee J."/>
            <person name="Arnau V."/>
            <person name="Diaz-Villanueva W."/>
            <person name="Stepanauskas R."/>
            <person name="Gosliner T."/>
            <person name="Date S.V."/>
            <person name="Northen T.R."/>
            <person name="Cheng J.F."/>
            <person name="Burkart M.D."/>
            <person name="Woyke T."/>
        </authorList>
    </citation>
    <scope>NUCLEOTIDE SEQUENCE</scope>
    <source>
        <strain evidence="12">Df01</strain>
    </source>
</reference>
<keyword evidence="6 11" id="KW-0547">Nucleotide-binding</keyword>
<evidence type="ECO:0000256" key="9">
    <source>
        <dbReference type="ARBA" id="ARBA00023141"/>
    </source>
</evidence>
<dbReference type="InterPro" id="IPR031322">
    <property type="entry name" value="Shikimate/glucono_kinase"/>
</dbReference>
<comment type="caution">
    <text evidence="12">The sequence shown here is derived from an EMBL/GenBank/DDBJ whole genome shotgun (WGS) entry which is preliminary data.</text>
</comment>
<comment type="function">
    <text evidence="11">Catalyzes the specific phosphorylation of the 3-hydroxyl group of shikimic acid using ATP as a cosubstrate.</text>
</comment>
<keyword evidence="13" id="KW-1185">Reference proteome</keyword>
<dbReference type="Gene3D" id="3.40.50.300">
    <property type="entry name" value="P-loop containing nucleotide triphosphate hydrolases"/>
    <property type="match status" value="1"/>
</dbReference>
<keyword evidence="7 11" id="KW-0418">Kinase</keyword>
<evidence type="ECO:0000256" key="4">
    <source>
        <dbReference type="ARBA" id="ARBA00022605"/>
    </source>
</evidence>
<comment type="similarity">
    <text evidence="2 11">Belongs to the shikimate kinase family.</text>
</comment>
<accession>A0ABT7QK20</accession>
<protein>
    <recommendedName>
        <fullName evidence="3 11">Shikimate kinase</fullName>
        <shortName evidence="11">SK</shortName>
        <ecNumber evidence="3 11">2.7.1.71</ecNumber>
    </recommendedName>
</protein>
<evidence type="ECO:0000313" key="12">
    <source>
        <dbReference type="EMBL" id="MDM5147034.1"/>
    </source>
</evidence>
<feature type="binding site" evidence="11">
    <location>
        <position position="81"/>
    </location>
    <ligand>
        <name>substrate</name>
    </ligand>
</feature>
<dbReference type="PRINTS" id="PR01100">
    <property type="entry name" value="SHIKIMTKNASE"/>
</dbReference>
<dbReference type="GO" id="GO:0016301">
    <property type="term" value="F:kinase activity"/>
    <property type="evidence" value="ECO:0007669"/>
    <property type="project" value="UniProtKB-KW"/>
</dbReference>
<keyword evidence="11" id="KW-0460">Magnesium</keyword>
<comment type="catalytic activity">
    <reaction evidence="10 11">
        <text>shikimate + ATP = 3-phosphoshikimate + ADP + H(+)</text>
        <dbReference type="Rhea" id="RHEA:13121"/>
        <dbReference type="ChEBI" id="CHEBI:15378"/>
        <dbReference type="ChEBI" id="CHEBI:30616"/>
        <dbReference type="ChEBI" id="CHEBI:36208"/>
        <dbReference type="ChEBI" id="CHEBI:145989"/>
        <dbReference type="ChEBI" id="CHEBI:456216"/>
        <dbReference type="EC" id="2.7.1.71"/>
    </reaction>
</comment>
<dbReference type="InterPro" id="IPR000623">
    <property type="entry name" value="Shikimate_kinase/TSH1"/>
</dbReference>
<name>A0ABT7QK20_9GAMM</name>
<dbReference type="HAMAP" id="MF_00109">
    <property type="entry name" value="Shikimate_kinase"/>
    <property type="match status" value="1"/>
</dbReference>
<dbReference type="InterPro" id="IPR027417">
    <property type="entry name" value="P-loop_NTPase"/>
</dbReference>
<reference evidence="12" key="1">
    <citation type="submission" date="2022-08" db="EMBL/GenBank/DDBJ databases">
        <authorList>
            <person name="Dzunkova M."/>
            <person name="La Clair J."/>
            <person name="Tyml T."/>
            <person name="Doud D."/>
            <person name="Schulz F."/>
            <person name="Piquer S."/>
            <person name="Porcel Sanchis D."/>
            <person name="Osborn A."/>
            <person name="Robinson D."/>
            <person name="Louie K.B."/>
            <person name="Bowen B.P."/>
            <person name="Bowers R."/>
            <person name="Lee J."/>
            <person name="Arnau Llombart V."/>
            <person name="Diaz Villanueva W."/>
            <person name="Gosliner T."/>
            <person name="Northen T."/>
            <person name="Cheng J.-F."/>
            <person name="Burkart M.D."/>
            <person name="Woyke T."/>
        </authorList>
    </citation>
    <scope>NUCLEOTIDE SEQUENCE</scope>
    <source>
        <strain evidence="12">Df01</strain>
    </source>
</reference>
<keyword evidence="11" id="KW-0963">Cytoplasm</keyword>
<evidence type="ECO:0000256" key="1">
    <source>
        <dbReference type="ARBA" id="ARBA00004842"/>
    </source>
</evidence>
<dbReference type="EMBL" id="JANQAO010000001">
    <property type="protein sequence ID" value="MDM5147034.1"/>
    <property type="molecule type" value="Genomic_DNA"/>
</dbReference>
<dbReference type="PANTHER" id="PTHR21087:SF16">
    <property type="entry name" value="SHIKIMATE KINASE 1, CHLOROPLASTIC"/>
    <property type="match status" value="1"/>
</dbReference>
<comment type="cofactor">
    <cofactor evidence="11">
        <name>Mg(2+)</name>
        <dbReference type="ChEBI" id="CHEBI:18420"/>
    </cofactor>
    <text evidence="11">Binds 1 Mg(2+) ion per subunit.</text>
</comment>
<dbReference type="PROSITE" id="PS01128">
    <property type="entry name" value="SHIKIMATE_KINASE"/>
    <property type="match status" value="1"/>
</dbReference>
<proteinExistence type="inferred from homology"/>
<keyword evidence="4 11" id="KW-0028">Amino-acid biosynthesis</keyword>
<gene>
    <name evidence="11" type="primary">aroK</name>
    <name evidence="12" type="ORF">NQX30_01355</name>
</gene>
<comment type="caution">
    <text evidence="11">Lacks conserved residue(s) required for the propagation of feature annotation.</text>
</comment>
<feature type="binding site" evidence="11">
    <location>
        <position position="139"/>
    </location>
    <ligand>
        <name>substrate</name>
    </ligand>
</feature>
<feature type="binding site" evidence="11">
    <location>
        <position position="16"/>
    </location>
    <ligand>
        <name>Mg(2+)</name>
        <dbReference type="ChEBI" id="CHEBI:18420"/>
    </ligand>
</feature>
<comment type="pathway">
    <text evidence="1 11">Metabolic intermediate biosynthesis; chorismate biosynthesis; chorismate from D-erythrose 4-phosphate and phosphoenolpyruvate: step 5/7.</text>
</comment>
<organism evidence="12 13">
    <name type="scientific">Candidatus Doriopsillibacter californiensis</name>
    <dbReference type="NCBI Taxonomy" id="2970740"/>
    <lineage>
        <taxon>Bacteria</taxon>
        <taxon>Pseudomonadati</taxon>
        <taxon>Pseudomonadota</taxon>
        <taxon>Gammaproteobacteria</taxon>
        <taxon>Candidatus Tethybacterales</taxon>
        <taxon>Candidatus Persebacteraceae</taxon>
        <taxon>Candidatus Doriopsillibacter</taxon>
    </lineage>
</organism>
<feature type="binding site" evidence="11">
    <location>
        <begin position="12"/>
        <end position="17"/>
    </location>
    <ligand>
        <name>ATP</name>
        <dbReference type="ChEBI" id="CHEBI:30616"/>
    </ligand>
</feature>
<dbReference type="SUPFAM" id="SSF52540">
    <property type="entry name" value="P-loop containing nucleoside triphosphate hydrolases"/>
    <property type="match status" value="1"/>
</dbReference>
<feature type="binding site" evidence="11">
    <location>
        <position position="58"/>
    </location>
    <ligand>
        <name>substrate</name>
    </ligand>
</feature>
<evidence type="ECO:0000256" key="7">
    <source>
        <dbReference type="ARBA" id="ARBA00022777"/>
    </source>
</evidence>
<dbReference type="Pfam" id="PF01202">
    <property type="entry name" value="SKI"/>
    <property type="match status" value="1"/>
</dbReference>
<evidence type="ECO:0000256" key="5">
    <source>
        <dbReference type="ARBA" id="ARBA00022679"/>
    </source>
</evidence>
<keyword evidence="5 11" id="KW-0808">Transferase</keyword>
<evidence type="ECO:0000256" key="8">
    <source>
        <dbReference type="ARBA" id="ARBA00022840"/>
    </source>
</evidence>